<gene>
    <name evidence="1" type="ORF">Scep_028799</name>
</gene>
<dbReference type="Proteomes" id="UP001419268">
    <property type="component" value="Unassembled WGS sequence"/>
</dbReference>
<dbReference type="EMBL" id="JBBNAG010000012">
    <property type="protein sequence ID" value="KAK9089717.1"/>
    <property type="molecule type" value="Genomic_DNA"/>
</dbReference>
<organism evidence="1 2">
    <name type="scientific">Stephania cephalantha</name>
    <dbReference type="NCBI Taxonomy" id="152367"/>
    <lineage>
        <taxon>Eukaryota</taxon>
        <taxon>Viridiplantae</taxon>
        <taxon>Streptophyta</taxon>
        <taxon>Embryophyta</taxon>
        <taxon>Tracheophyta</taxon>
        <taxon>Spermatophyta</taxon>
        <taxon>Magnoliopsida</taxon>
        <taxon>Ranunculales</taxon>
        <taxon>Menispermaceae</taxon>
        <taxon>Menispermoideae</taxon>
        <taxon>Cissampelideae</taxon>
        <taxon>Stephania</taxon>
    </lineage>
</organism>
<keyword evidence="2" id="KW-1185">Reference proteome</keyword>
<sequence length="109" mass="12379">MILYIDALEELGRLLVVLNMKPVKDAQKVYPCRVVSLPTIDRVKRFFTGAMDSASQDQELCKRLGQHKSLGNGQLREMIRSRIPIVGAPTSYHLVPLGGRRRPTTHRHM</sequence>
<protein>
    <submittedName>
        <fullName evidence="1">Uncharacterized protein</fullName>
    </submittedName>
</protein>
<evidence type="ECO:0000313" key="2">
    <source>
        <dbReference type="Proteomes" id="UP001419268"/>
    </source>
</evidence>
<evidence type="ECO:0000313" key="1">
    <source>
        <dbReference type="EMBL" id="KAK9089717.1"/>
    </source>
</evidence>
<accession>A0AAP0EF73</accession>
<name>A0AAP0EF73_9MAGN</name>
<reference evidence="1 2" key="1">
    <citation type="submission" date="2024-01" db="EMBL/GenBank/DDBJ databases">
        <title>Genome assemblies of Stephania.</title>
        <authorList>
            <person name="Yang L."/>
        </authorList>
    </citation>
    <scope>NUCLEOTIDE SEQUENCE [LARGE SCALE GENOMIC DNA]</scope>
    <source>
        <strain evidence="1">JXDWG</strain>
        <tissue evidence="1">Leaf</tissue>
    </source>
</reference>
<proteinExistence type="predicted"/>
<dbReference type="AlphaFoldDB" id="A0AAP0EF73"/>
<comment type="caution">
    <text evidence="1">The sequence shown here is derived from an EMBL/GenBank/DDBJ whole genome shotgun (WGS) entry which is preliminary data.</text>
</comment>